<dbReference type="RefSeq" id="WP_197168161.1">
    <property type="nucleotide sequence ID" value="NZ_SJPM01000012.1"/>
</dbReference>
<dbReference type="Proteomes" id="UP000316213">
    <property type="component" value="Unassembled WGS sequence"/>
</dbReference>
<evidence type="ECO:0000313" key="2">
    <source>
        <dbReference type="EMBL" id="TWT92176.1"/>
    </source>
</evidence>
<evidence type="ECO:0000313" key="3">
    <source>
        <dbReference type="Proteomes" id="UP000316213"/>
    </source>
</evidence>
<comment type="caution">
    <text evidence="2">The sequence shown here is derived from an EMBL/GenBank/DDBJ whole genome shotgun (WGS) entry which is preliminary data.</text>
</comment>
<dbReference type="Pfam" id="PF12728">
    <property type="entry name" value="HTH_17"/>
    <property type="match status" value="1"/>
</dbReference>
<name>A0A5C5ZYC6_9BACT</name>
<feature type="domain" description="Helix-turn-helix" evidence="1">
    <location>
        <begin position="19"/>
        <end position="69"/>
    </location>
</feature>
<dbReference type="NCBIfam" id="TIGR01764">
    <property type="entry name" value="excise"/>
    <property type="match status" value="1"/>
</dbReference>
<reference evidence="2 3" key="1">
    <citation type="submission" date="2019-02" db="EMBL/GenBank/DDBJ databases">
        <title>Deep-cultivation of Planctomycetes and their phenomic and genomic characterization uncovers novel biology.</title>
        <authorList>
            <person name="Wiegand S."/>
            <person name="Jogler M."/>
            <person name="Boedeker C."/>
            <person name="Pinto D."/>
            <person name="Vollmers J."/>
            <person name="Rivas-Marin E."/>
            <person name="Kohn T."/>
            <person name="Peeters S.H."/>
            <person name="Heuer A."/>
            <person name="Rast P."/>
            <person name="Oberbeckmann S."/>
            <person name="Bunk B."/>
            <person name="Jeske O."/>
            <person name="Meyerdierks A."/>
            <person name="Storesund J.E."/>
            <person name="Kallscheuer N."/>
            <person name="Luecker S."/>
            <person name="Lage O.M."/>
            <person name="Pohl T."/>
            <person name="Merkel B.J."/>
            <person name="Hornburger P."/>
            <person name="Mueller R.-W."/>
            <person name="Bruemmer F."/>
            <person name="Labrenz M."/>
            <person name="Spormann A.M."/>
            <person name="Op Den Camp H."/>
            <person name="Overmann J."/>
            <person name="Amann R."/>
            <person name="Jetten M.S.M."/>
            <person name="Mascher T."/>
            <person name="Medema M.H."/>
            <person name="Devos D.P."/>
            <person name="Kaster A.-K."/>
            <person name="Ovreas L."/>
            <person name="Rohde M."/>
            <person name="Galperin M.Y."/>
            <person name="Jogler C."/>
        </authorList>
    </citation>
    <scope>NUCLEOTIDE SEQUENCE [LARGE SCALE GENOMIC DNA]</scope>
    <source>
        <strain evidence="2 3">Pla100</strain>
    </source>
</reference>
<dbReference type="InterPro" id="IPR009061">
    <property type="entry name" value="DNA-bd_dom_put_sf"/>
</dbReference>
<dbReference type="InterPro" id="IPR010093">
    <property type="entry name" value="SinI_DNA-bd"/>
</dbReference>
<dbReference type="Gene3D" id="1.10.238.160">
    <property type="match status" value="1"/>
</dbReference>
<dbReference type="SUPFAM" id="SSF46955">
    <property type="entry name" value="Putative DNA-binding domain"/>
    <property type="match status" value="1"/>
</dbReference>
<gene>
    <name evidence="2" type="ORF">Pla100_47120</name>
</gene>
<protein>
    <submittedName>
        <fullName evidence="2">Helix-turn-helix domain protein</fullName>
    </submittedName>
</protein>
<organism evidence="2 3">
    <name type="scientific">Neorhodopirellula pilleata</name>
    <dbReference type="NCBI Taxonomy" id="2714738"/>
    <lineage>
        <taxon>Bacteria</taxon>
        <taxon>Pseudomonadati</taxon>
        <taxon>Planctomycetota</taxon>
        <taxon>Planctomycetia</taxon>
        <taxon>Pirellulales</taxon>
        <taxon>Pirellulaceae</taxon>
        <taxon>Neorhodopirellula</taxon>
    </lineage>
</organism>
<evidence type="ECO:0000259" key="1">
    <source>
        <dbReference type="Pfam" id="PF12728"/>
    </source>
</evidence>
<sequence>MSKTAPHADAIQDGRGRAMLSVDDVAELYLNCSGRHVRRLVDAGRMPKPIRLGSLVRFLRSDIEQWLADGCPNIRNNAKGGKR</sequence>
<dbReference type="InterPro" id="IPR041657">
    <property type="entry name" value="HTH_17"/>
</dbReference>
<keyword evidence="3" id="KW-1185">Reference proteome</keyword>
<proteinExistence type="predicted"/>
<dbReference type="EMBL" id="SJPM01000012">
    <property type="protein sequence ID" value="TWT92176.1"/>
    <property type="molecule type" value="Genomic_DNA"/>
</dbReference>
<dbReference type="AlphaFoldDB" id="A0A5C5ZYC6"/>
<accession>A0A5C5ZYC6</accession>
<dbReference type="GO" id="GO:0003677">
    <property type="term" value="F:DNA binding"/>
    <property type="evidence" value="ECO:0007669"/>
    <property type="project" value="InterPro"/>
</dbReference>